<accession>A0AAV9CIV8</accession>
<keyword evidence="1" id="KW-0812">Transmembrane</keyword>
<proteinExistence type="predicted"/>
<evidence type="ECO:0000313" key="2">
    <source>
        <dbReference type="EMBL" id="KAK1288704.1"/>
    </source>
</evidence>
<dbReference type="EMBL" id="JAUJYO010000019">
    <property type="protein sequence ID" value="KAK1288704.1"/>
    <property type="molecule type" value="Genomic_DNA"/>
</dbReference>
<keyword evidence="3" id="KW-1185">Reference proteome</keyword>
<reference evidence="2" key="1">
    <citation type="journal article" date="2023" name="Nat. Commun.">
        <title>Diploid and tetraploid genomes of Acorus and the evolution of monocots.</title>
        <authorList>
            <person name="Ma L."/>
            <person name="Liu K.W."/>
            <person name="Li Z."/>
            <person name="Hsiao Y.Y."/>
            <person name="Qi Y."/>
            <person name="Fu T."/>
            <person name="Tang G.D."/>
            <person name="Zhang D."/>
            <person name="Sun W.H."/>
            <person name="Liu D.K."/>
            <person name="Li Y."/>
            <person name="Chen G.Z."/>
            <person name="Liu X.D."/>
            <person name="Liao X.Y."/>
            <person name="Jiang Y.T."/>
            <person name="Yu X."/>
            <person name="Hao Y."/>
            <person name="Huang J."/>
            <person name="Zhao X.W."/>
            <person name="Ke S."/>
            <person name="Chen Y.Y."/>
            <person name="Wu W.L."/>
            <person name="Hsu J.L."/>
            <person name="Lin Y.F."/>
            <person name="Huang M.D."/>
            <person name="Li C.Y."/>
            <person name="Huang L."/>
            <person name="Wang Z.W."/>
            <person name="Zhao X."/>
            <person name="Zhong W.Y."/>
            <person name="Peng D.H."/>
            <person name="Ahmad S."/>
            <person name="Lan S."/>
            <person name="Zhang J.S."/>
            <person name="Tsai W.C."/>
            <person name="Van de Peer Y."/>
            <person name="Liu Z.J."/>
        </authorList>
    </citation>
    <scope>NUCLEOTIDE SEQUENCE</scope>
    <source>
        <strain evidence="2">CP</strain>
    </source>
</reference>
<keyword evidence="1" id="KW-1133">Transmembrane helix</keyword>
<gene>
    <name evidence="2" type="ORF">QJS10_CPB19g01271</name>
</gene>
<name>A0AAV9CIV8_ACOCL</name>
<evidence type="ECO:0000256" key="1">
    <source>
        <dbReference type="SAM" id="Phobius"/>
    </source>
</evidence>
<feature type="transmembrane region" description="Helical" evidence="1">
    <location>
        <begin position="66"/>
        <end position="86"/>
    </location>
</feature>
<dbReference type="AlphaFoldDB" id="A0AAV9CIV8"/>
<evidence type="ECO:0000313" key="3">
    <source>
        <dbReference type="Proteomes" id="UP001180020"/>
    </source>
</evidence>
<keyword evidence="1" id="KW-0472">Membrane</keyword>
<dbReference type="Proteomes" id="UP001180020">
    <property type="component" value="Unassembled WGS sequence"/>
</dbReference>
<sequence>MATLLGQLLFPPPPSAIVAAMSAISLVSLANAGASEVRGRHLQYSKFWDSQPNKVGIKISSRAGMFALYAPAAIAGLVSFGFPAVAASPRGWLLSLALSVHLEGL</sequence>
<organism evidence="2 3">
    <name type="scientific">Acorus calamus</name>
    <name type="common">Sweet flag</name>
    <dbReference type="NCBI Taxonomy" id="4465"/>
    <lineage>
        <taxon>Eukaryota</taxon>
        <taxon>Viridiplantae</taxon>
        <taxon>Streptophyta</taxon>
        <taxon>Embryophyta</taxon>
        <taxon>Tracheophyta</taxon>
        <taxon>Spermatophyta</taxon>
        <taxon>Magnoliopsida</taxon>
        <taxon>Liliopsida</taxon>
        <taxon>Acoraceae</taxon>
        <taxon>Acorus</taxon>
    </lineage>
</organism>
<protein>
    <submittedName>
        <fullName evidence="2">Uncharacterized protein</fullName>
    </submittedName>
</protein>
<comment type="caution">
    <text evidence="2">The sequence shown here is derived from an EMBL/GenBank/DDBJ whole genome shotgun (WGS) entry which is preliminary data.</text>
</comment>
<reference evidence="2" key="2">
    <citation type="submission" date="2023-06" db="EMBL/GenBank/DDBJ databases">
        <authorList>
            <person name="Ma L."/>
            <person name="Liu K.-W."/>
            <person name="Li Z."/>
            <person name="Hsiao Y.-Y."/>
            <person name="Qi Y."/>
            <person name="Fu T."/>
            <person name="Tang G."/>
            <person name="Zhang D."/>
            <person name="Sun W.-H."/>
            <person name="Liu D.-K."/>
            <person name="Li Y."/>
            <person name="Chen G.-Z."/>
            <person name="Liu X.-D."/>
            <person name="Liao X.-Y."/>
            <person name="Jiang Y.-T."/>
            <person name="Yu X."/>
            <person name="Hao Y."/>
            <person name="Huang J."/>
            <person name="Zhao X.-W."/>
            <person name="Ke S."/>
            <person name="Chen Y.-Y."/>
            <person name="Wu W.-L."/>
            <person name="Hsu J.-L."/>
            <person name="Lin Y.-F."/>
            <person name="Huang M.-D."/>
            <person name="Li C.-Y."/>
            <person name="Huang L."/>
            <person name="Wang Z.-W."/>
            <person name="Zhao X."/>
            <person name="Zhong W.-Y."/>
            <person name="Peng D.-H."/>
            <person name="Ahmad S."/>
            <person name="Lan S."/>
            <person name="Zhang J.-S."/>
            <person name="Tsai W.-C."/>
            <person name="Van De Peer Y."/>
            <person name="Liu Z.-J."/>
        </authorList>
    </citation>
    <scope>NUCLEOTIDE SEQUENCE</scope>
    <source>
        <strain evidence="2">CP</strain>
        <tissue evidence="2">Leaves</tissue>
    </source>
</reference>
<feature type="transmembrane region" description="Helical" evidence="1">
    <location>
        <begin position="15"/>
        <end position="34"/>
    </location>
</feature>